<sequence>MRSSVVEGQAWENVEQTRSTPSSVKMLLRACGGVGVTFLIPTKTQRPWSPPVGFQCVYESYFQNETRLWFPILRLVTSYARRRDAAISQFLNGSFRLSVALVVVAAEIDVSMSVRTFEELTYPKSMGDGLYSIHMRPNYNVIVDLPNRTNNWHRFYFYVKSENFAFEEPPGDSFRFLLSHGIGRMLLIVCRQFLCFLLMVLCLIAVEHPDTSTYPEDFVASARAVASLAQVNWKDITVERIRRVVDRISRRDWRSDLPPLITGIKRRISIFTRAEQKAINAARLMKELPDLSALIKKKLGGAKKTSSATHG</sequence>
<comment type="caution">
    <text evidence="1">The sequence shown here is derived from an EMBL/GenBank/DDBJ whole genome shotgun (WGS) entry which is preliminary data.</text>
</comment>
<keyword evidence="2" id="KW-1185">Reference proteome</keyword>
<dbReference type="EMBL" id="JAAMPC010000015">
    <property type="protein sequence ID" value="KAG2255637.1"/>
    <property type="molecule type" value="Genomic_DNA"/>
</dbReference>
<organism evidence="1 2">
    <name type="scientific">Brassica carinata</name>
    <name type="common">Ethiopian mustard</name>
    <name type="synonym">Abyssinian cabbage</name>
    <dbReference type="NCBI Taxonomy" id="52824"/>
    <lineage>
        <taxon>Eukaryota</taxon>
        <taxon>Viridiplantae</taxon>
        <taxon>Streptophyta</taxon>
        <taxon>Embryophyta</taxon>
        <taxon>Tracheophyta</taxon>
        <taxon>Spermatophyta</taxon>
        <taxon>Magnoliopsida</taxon>
        <taxon>eudicotyledons</taxon>
        <taxon>Gunneridae</taxon>
        <taxon>Pentapetalae</taxon>
        <taxon>rosids</taxon>
        <taxon>malvids</taxon>
        <taxon>Brassicales</taxon>
        <taxon>Brassicaceae</taxon>
        <taxon>Brassiceae</taxon>
        <taxon>Brassica</taxon>
    </lineage>
</organism>
<dbReference type="Proteomes" id="UP000886595">
    <property type="component" value="Unassembled WGS sequence"/>
</dbReference>
<evidence type="ECO:0000313" key="1">
    <source>
        <dbReference type="EMBL" id="KAG2255637.1"/>
    </source>
</evidence>
<dbReference type="AlphaFoldDB" id="A0A8X7PR72"/>
<protein>
    <submittedName>
        <fullName evidence="1">Uncharacterized protein</fullName>
    </submittedName>
</protein>
<accession>A0A8X7PR72</accession>
<dbReference type="OrthoDB" id="1113395at2759"/>
<reference evidence="1 2" key="1">
    <citation type="submission" date="2020-02" db="EMBL/GenBank/DDBJ databases">
        <authorList>
            <person name="Ma Q."/>
            <person name="Huang Y."/>
            <person name="Song X."/>
            <person name="Pei D."/>
        </authorList>
    </citation>
    <scope>NUCLEOTIDE SEQUENCE [LARGE SCALE GENOMIC DNA]</scope>
    <source>
        <strain evidence="1">Sxm20200214</strain>
        <tissue evidence="1">Leaf</tissue>
    </source>
</reference>
<name>A0A8X7PR72_BRACI</name>
<evidence type="ECO:0000313" key="2">
    <source>
        <dbReference type="Proteomes" id="UP000886595"/>
    </source>
</evidence>
<gene>
    <name evidence="1" type="ORF">Bca52824_074931</name>
</gene>
<proteinExistence type="predicted"/>